<dbReference type="PROSITE" id="PS50157">
    <property type="entry name" value="ZINC_FINGER_C2H2_2"/>
    <property type="match status" value="1"/>
</dbReference>
<feature type="compositionally biased region" description="Polar residues" evidence="2">
    <location>
        <begin position="260"/>
        <end position="278"/>
    </location>
</feature>
<protein>
    <recommendedName>
        <fullName evidence="3">C2H2-type domain-containing protein</fullName>
    </recommendedName>
</protein>
<sequence>MTHKNRFAFNKLAPPTSEFFLNPIVTDKKVRQYLLSLPSFHKAIQKFIPMCRWFYQAFISKLPLHKWSQETSLVKTNLDQVNLSLTQMNRLTVIEIQNNKNYLEKLISLISAFQDSCRKLYYNYNKNLVQNLPISMSCNNIIFCWQLEDKLIRSINEAQEFFPLVTDQLLQLLRDMKNLNLATSDHILERFEFPKMMKQLIEVQMLNFFSVVLVENDNSKVFVNTNHFGQSSLFLDLLKLNQIPISEFKSRFQKDEEQNLSELPPTTKSNRHFSNNESFYYYEEEEEEEEEETEKEKEKEKEKEEKDQEMGIEKIREIENELEKELERKYKEIDNFDFETMIGLKEQNGYQPKIKKKEIQSCGAISFFNSDFGDYDLNQIFDDYQYSQPSPIYHIDPVVKNILLNIYLNTKQSFQDSIQTQYQKLSLDKFSKKNERKYQKFIIESAFDPIIPRIKIENETEEKDEQEIISKKIVKSDLKMETNTNKNMNKKNNNNINSNDININNTNNPMGIGNGNLMDIEKGNLIKIESESKTKSESESETETKTETEEKEKEKEKEKETEKTIAGKDNQDENANEPKGKRKRVREREREKEKRNYKKKKKNKNDKNELKNKFKMLTFFRGYDKHIDYFYCRTQINYLLEMSVKFRKECLVICFQKYPKNINIGTQILGKPFGISALLENDPPEGFPYPGYYLISHGYLLLDNIEKWTSKSFRDQLGRLHYRLPTNGKLNLFNRSGKYSIPNTQTMTNDIYKVLLSKPRKKVVNLITDFNCIELNPRNFLAIIYMGRIWRDLKLDLLNLACFAPGPCDDYTHNPTSTVWSEITKHLQNFKLPGVKKEGQKVPYLDNDLSNNEKIEREIDMFDRANKKLSTFYQSLKKNKVIKSVESIPIYCEKTDEPYNDYEFVKIFLNGSINVLLKFPKFKILYDEIMFLLKHLTRSNYMITFQNCGKCDHCKEIPIKSTNIWNFLQKNHHLPFVPAPSKTPFHYETFVQASQRNAHPNVDTHLPSLIRNLNHIVPCQVADCKFVALTEKELHRHIIVFHPDFNSIKVKTKEENGVFTIKQISEKGKEYICTFVVNGEKCGKKFPTAWLLRKHKKETGHALRRGRPKKSFN</sequence>
<feature type="compositionally biased region" description="Acidic residues" evidence="2">
    <location>
        <begin position="282"/>
        <end position="293"/>
    </location>
</feature>
<evidence type="ECO:0000256" key="2">
    <source>
        <dbReference type="SAM" id="MobiDB-lite"/>
    </source>
</evidence>
<organism evidence="4 5">
    <name type="scientific">Anaeramoeba flamelloides</name>
    <dbReference type="NCBI Taxonomy" id="1746091"/>
    <lineage>
        <taxon>Eukaryota</taxon>
        <taxon>Metamonada</taxon>
        <taxon>Anaeramoebidae</taxon>
        <taxon>Anaeramoeba</taxon>
    </lineage>
</organism>
<proteinExistence type="predicted"/>
<dbReference type="PANTHER" id="PTHR36812:SF9">
    <property type="entry name" value="MYB-LIKE PROTEIN X ISOFORM X1"/>
    <property type="match status" value="1"/>
</dbReference>
<evidence type="ECO:0000256" key="1">
    <source>
        <dbReference type="PROSITE-ProRule" id="PRU00042"/>
    </source>
</evidence>
<evidence type="ECO:0000313" key="5">
    <source>
        <dbReference type="Proteomes" id="UP001146793"/>
    </source>
</evidence>
<reference evidence="4" key="1">
    <citation type="submission" date="2022-08" db="EMBL/GenBank/DDBJ databases">
        <title>Novel sulphate-reducing endosymbionts in the free-living metamonad Anaeramoeba.</title>
        <authorList>
            <person name="Jerlstrom-Hultqvist J."/>
            <person name="Cepicka I."/>
            <person name="Gallot-Lavallee L."/>
            <person name="Salas-Leiva D."/>
            <person name="Curtis B.A."/>
            <person name="Zahonova K."/>
            <person name="Pipaliya S."/>
            <person name="Dacks J."/>
            <person name="Roger A.J."/>
        </authorList>
    </citation>
    <scope>NUCLEOTIDE SEQUENCE</scope>
    <source>
        <strain evidence="4">Busselton2</strain>
    </source>
</reference>
<comment type="caution">
    <text evidence="4">The sequence shown here is derived from an EMBL/GenBank/DDBJ whole genome shotgun (WGS) entry which is preliminary data.</text>
</comment>
<keyword evidence="1" id="KW-0862">Zinc</keyword>
<feature type="region of interest" description="Disordered" evidence="2">
    <location>
        <begin position="528"/>
        <end position="605"/>
    </location>
</feature>
<dbReference type="PANTHER" id="PTHR36812">
    <property type="entry name" value="NEUROFILAMENT TRIPLET M PROTEIN-LIKE PROTEIN"/>
    <property type="match status" value="1"/>
</dbReference>
<evidence type="ECO:0000259" key="3">
    <source>
        <dbReference type="PROSITE" id="PS50157"/>
    </source>
</evidence>
<keyword evidence="1" id="KW-0863">Zinc-finger</keyword>
<dbReference type="AlphaFoldDB" id="A0AAV7YY34"/>
<dbReference type="Proteomes" id="UP001146793">
    <property type="component" value="Unassembled WGS sequence"/>
</dbReference>
<feature type="region of interest" description="Disordered" evidence="2">
    <location>
        <begin position="254"/>
        <end position="310"/>
    </location>
</feature>
<evidence type="ECO:0000313" key="4">
    <source>
        <dbReference type="EMBL" id="KAJ3433616.1"/>
    </source>
</evidence>
<keyword evidence="1" id="KW-0479">Metal-binding</keyword>
<gene>
    <name evidence="4" type="ORF">M0812_22578</name>
</gene>
<dbReference type="EMBL" id="JANTQA010000047">
    <property type="protein sequence ID" value="KAJ3433616.1"/>
    <property type="molecule type" value="Genomic_DNA"/>
</dbReference>
<accession>A0AAV7YY34</accession>
<feature type="compositionally biased region" description="Basic and acidic residues" evidence="2">
    <location>
        <begin position="528"/>
        <end position="579"/>
    </location>
</feature>
<dbReference type="GO" id="GO:0008270">
    <property type="term" value="F:zinc ion binding"/>
    <property type="evidence" value="ECO:0007669"/>
    <property type="project" value="UniProtKB-KW"/>
</dbReference>
<dbReference type="InterPro" id="IPR013087">
    <property type="entry name" value="Znf_C2H2_type"/>
</dbReference>
<feature type="domain" description="C2H2-type" evidence="3">
    <location>
        <begin position="1071"/>
        <end position="1106"/>
    </location>
</feature>
<name>A0AAV7YY34_9EUKA</name>
<feature type="compositionally biased region" description="Basic and acidic residues" evidence="2">
    <location>
        <begin position="294"/>
        <end position="310"/>
    </location>
</feature>
<feature type="compositionally biased region" description="Basic residues" evidence="2">
    <location>
        <begin position="595"/>
        <end position="604"/>
    </location>
</feature>